<dbReference type="Gene3D" id="3.40.50.1820">
    <property type="entry name" value="alpha/beta hydrolase"/>
    <property type="match status" value="1"/>
</dbReference>
<keyword evidence="1" id="KW-0472">Membrane</keyword>
<accession>A0A813M2P9</accession>
<dbReference type="SUPFAM" id="SSF53474">
    <property type="entry name" value="alpha/beta-Hydrolases"/>
    <property type="match status" value="1"/>
</dbReference>
<evidence type="ECO:0000259" key="2">
    <source>
        <dbReference type="Pfam" id="PF00561"/>
    </source>
</evidence>
<feature type="transmembrane region" description="Helical" evidence="1">
    <location>
        <begin position="51"/>
        <end position="70"/>
    </location>
</feature>
<organism evidence="3 4">
    <name type="scientific">Brachionus calyciflorus</name>
    <dbReference type="NCBI Taxonomy" id="104777"/>
    <lineage>
        <taxon>Eukaryota</taxon>
        <taxon>Metazoa</taxon>
        <taxon>Spiralia</taxon>
        <taxon>Gnathifera</taxon>
        <taxon>Rotifera</taxon>
        <taxon>Eurotatoria</taxon>
        <taxon>Monogononta</taxon>
        <taxon>Pseudotrocha</taxon>
        <taxon>Ploima</taxon>
        <taxon>Brachionidae</taxon>
        <taxon>Brachionus</taxon>
    </lineage>
</organism>
<dbReference type="EMBL" id="CAJNOC010000108">
    <property type="protein sequence ID" value="CAF0715670.1"/>
    <property type="molecule type" value="Genomic_DNA"/>
</dbReference>
<feature type="domain" description="AB hydrolase-1" evidence="2">
    <location>
        <begin position="232"/>
        <end position="335"/>
    </location>
</feature>
<keyword evidence="4" id="KW-1185">Reference proteome</keyword>
<comment type="caution">
    <text evidence="3">The sequence shown here is derived from an EMBL/GenBank/DDBJ whole genome shotgun (WGS) entry which is preliminary data.</text>
</comment>
<feature type="transmembrane region" description="Helical" evidence="1">
    <location>
        <begin position="111"/>
        <end position="131"/>
    </location>
</feature>
<evidence type="ECO:0000313" key="3">
    <source>
        <dbReference type="EMBL" id="CAF0715670.1"/>
    </source>
</evidence>
<reference evidence="3" key="1">
    <citation type="submission" date="2021-02" db="EMBL/GenBank/DDBJ databases">
        <authorList>
            <person name="Nowell W R."/>
        </authorList>
    </citation>
    <scope>NUCLEOTIDE SEQUENCE</scope>
    <source>
        <strain evidence="3">Ploen Becks lab</strain>
    </source>
</reference>
<feature type="transmembrane region" description="Helical" evidence="1">
    <location>
        <begin position="18"/>
        <end position="39"/>
    </location>
</feature>
<sequence length="506" mass="58495">MQQIKAQFNKIEQPMKKFFLFSCLDLSVGALGMLLYGIFTSTYGPIWIRNQYIGLWLLTILFFYSIQSIYLELRTWPNKITYFLDVAFFSITVILTLILSIFYCISVRIDGIVWGFYIFAVNLTNVSILFLKRHHLKYKNPKTPIKKPLFILIQTIKVLNFILRLIFLVVICFMINGASKEAIGKSKYPARGQIVELKISNTSNTKVKFHFLCDGPKTDKPVFLFEGSGSHGMADYLSLQILLKKNNRRSCIWDKPGLGYSDYLTTDFKSHGDMYDYLIDSLGEKGPFELVGWGGGGSLIYEYASRRPENVRSLTFLDSGVFDMEFKIIKKLKNWSDSELEKYKKSEYFSRKSLFSLINGIGVPFGLMSSFIPGYKVYFNELTDEVNWYFLTEKTWITQEYLLYDVFYGKDAFELKINQSIPINIIMTVKSDEQIKEQICKKQGYGFDSEKCKYEIDSNRLSIDYRAKLKDLSLSGNIFNCTIDDCELGYYVGLGANYTVDKLVQL</sequence>
<keyword evidence="1" id="KW-0812">Transmembrane</keyword>
<evidence type="ECO:0000256" key="1">
    <source>
        <dbReference type="SAM" id="Phobius"/>
    </source>
</evidence>
<name>A0A813M2P9_9BILA</name>
<feature type="transmembrane region" description="Helical" evidence="1">
    <location>
        <begin position="151"/>
        <end position="176"/>
    </location>
</feature>
<evidence type="ECO:0000313" key="4">
    <source>
        <dbReference type="Proteomes" id="UP000663879"/>
    </source>
</evidence>
<keyword evidence="1" id="KW-1133">Transmembrane helix</keyword>
<proteinExistence type="predicted"/>
<dbReference type="OrthoDB" id="164921at2759"/>
<dbReference type="AlphaFoldDB" id="A0A813M2P9"/>
<dbReference type="Proteomes" id="UP000663879">
    <property type="component" value="Unassembled WGS sequence"/>
</dbReference>
<gene>
    <name evidence="3" type="ORF">OXX778_LOCUS1610</name>
</gene>
<dbReference type="Pfam" id="PF00561">
    <property type="entry name" value="Abhydrolase_1"/>
    <property type="match status" value="1"/>
</dbReference>
<dbReference type="InterPro" id="IPR000073">
    <property type="entry name" value="AB_hydrolase_1"/>
</dbReference>
<dbReference type="InterPro" id="IPR029058">
    <property type="entry name" value="AB_hydrolase_fold"/>
</dbReference>
<protein>
    <recommendedName>
        <fullName evidence="2">AB hydrolase-1 domain-containing protein</fullName>
    </recommendedName>
</protein>
<feature type="transmembrane region" description="Helical" evidence="1">
    <location>
        <begin position="82"/>
        <end position="105"/>
    </location>
</feature>